<feature type="domain" description="SUEL-type lectin" evidence="3">
    <location>
        <begin position="68"/>
        <end position="157"/>
    </location>
</feature>
<dbReference type="Ensembl" id="ENSLCAT00010038058.1">
    <property type="protein sequence ID" value="ENSLCAP00010037184.1"/>
    <property type="gene ID" value="ENSLCAG00010017403.1"/>
</dbReference>
<dbReference type="Proteomes" id="UP000314980">
    <property type="component" value="Unassembled WGS sequence"/>
</dbReference>
<dbReference type="Gene3D" id="2.60.120.740">
    <property type="match status" value="2"/>
</dbReference>
<accession>A0A4W6EIM6</accession>
<dbReference type="GO" id="GO:0030246">
    <property type="term" value="F:carbohydrate binding"/>
    <property type="evidence" value="ECO:0007669"/>
    <property type="project" value="UniProtKB-KW"/>
</dbReference>
<dbReference type="RefSeq" id="XP_018538338.2">
    <property type="nucleotide sequence ID" value="XM_018682822.2"/>
</dbReference>
<dbReference type="InterPro" id="IPR043159">
    <property type="entry name" value="Lectin_gal-bd_sf"/>
</dbReference>
<evidence type="ECO:0000313" key="5">
    <source>
        <dbReference type="Proteomes" id="UP000314980"/>
    </source>
</evidence>
<keyword evidence="1" id="KW-0430">Lectin</keyword>
<dbReference type="CDD" id="cd22835">
    <property type="entry name" value="Gal_Rha_Lectin_SML_rpt2"/>
    <property type="match status" value="1"/>
</dbReference>
<dbReference type="PANTHER" id="PTHR46780">
    <property type="entry name" value="PROTEIN EVA-1"/>
    <property type="match status" value="1"/>
</dbReference>
<sequence length="258" mass="27279">MQPVELEPAGSGSSLCKLSNEYILSVCVPATVSLTGSSKNMIRFSTSLLLAATCLLLSTGVSAEKATTCGAHVHRLSCDTGVISVQTAMYGRADAETCSGGKTPEEIANTQCSLQGAVDTLKARCDGKKVCEVSTSIFSTDPCSDTFKYLETTYTCVAATHLITCEHSMAHLQCGDGQVIFVHGADFGRHDRTTCAYKQPSAHLEDVNCSHPTSKVADRCNGKNNCTVRASSSVLGDSCDGTYKYLELAYTCQNPVAA</sequence>
<dbReference type="KEGG" id="lcf:108887406"/>
<dbReference type="Proteomes" id="UP000694890">
    <property type="component" value="Unplaced"/>
</dbReference>
<feature type="domain" description="SUEL-type lectin" evidence="3">
    <location>
        <begin position="164"/>
        <end position="253"/>
    </location>
</feature>
<evidence type="ECO:0000259" key="3">
    <source>
        <dbReference type="PROSITE" id="PS50228"/>
    </source>
</evidence>
<name>A0A4W6EIM6_LATCA</name>
<dbReference type="AlphaFoldDB" id="A0A4W6EIM6"/>
<reference evidence="4" key="3">
    <citation type="submission" date="2025-05" db="UniProtKB">
        <authorList>
            <consortium name="Ensembl"/>
        </authorList>
    </citation>
    <scope>IDENTIFICATION</scope>
</reference>
<proteinExistence type="predicted"/>
<reference evidence="6" key="2">
    <citation type="submission" date="2025-04" db="UniProtKB">
        <authorList>
            <consortium name="RefSeq"/>
        </authorList>
    </citation>
    <scope>IDENTIFICATION</scope>
    <source>
        <tissue evidence="6">Brain</tissue>
    </source>
</reference>
<dbReference type="Pfam" id="PF02140">
    <property type="entry name" value="SUEL_Lectin"/>
    <property type="match status" value="2"/>
</dbReference>
<keyword evidence="2" id="KW-0677">Repeat</keyword>
<dbReference type="OrthoDB" id="1100386at2759"/>
<gene>
    <name evidence="4 6" type="primary">LOC108887406</name>
</gene>
<evidence type="ECO:0000313" key="4">
    <source>
        <dbReference type="Ensembl" id="ENSLCAP00010037184.1"/>
    </source>
</evidence>
<protein>
    <submittedName>
        <fullName evidence="6">L-rhamnose-binding lectin SML</fullName>
    </submittedName>
</protein>
<evidence type="ECO:0000256" key="1">
    <source>
        <dbReference type="ARBA" id="ARBA00022734"/>
    </source>
</evidence>
<dbReference type="GeneID" id="108887406"/>
<evidence type="ECO:0000313" key="6">
    <source>
        <dbReference type="RefSeq" id="XP_018538338.2"/>
    </source>
</evidence>
<dbReference type="GeneTree" id="ENSGT00940000154285"/>
<dbReference type="CDD" id="cd22833">
    <property type="entry name" value="Gal_Rha_Lectin_CSL1-2_RBL_SML_rpt1"/>
    <property type="match status" value="1"/>
</dbReference>
<dbReference type="InterPro" id="IPR000922">
    <property type="entry name" value="Lectin_gal-bd_dom"/>
</dbReference>
<reference evidence="5" key="1">
    <citation type="submission" date="2015-09" db="EMBL/GenBank/DDBJ databases">
        <authorList>
            <person name="Sai Rama Sridatta P."/>
        </authorList>
    </citation>
    <scope>NUCLEOTIDE SEQUENCE [LARGE SCALE GENOMIC DNA]</scope>
</reference>
<keyword evidence="5" id="KW-1185">Reference proteome</keyword>
<evidence type="ECO:0000256" key="2">
    <source>
        <dbReference type="ARBA" id="ARBA00022737"/>
    </source>
</evidence>
<dbReference type="InParanoid" id="A0A4W6EIM6"/>
<organism evidence="4 5">
    <name type="scientific">Lates calcarifer</name>
    <name type="common">Barramundi</name>
    <name type="synonym">Holocentrus calcarifer</name>
    <dbReference type="NCBI Taxonomy" id="8187"/>
    <lineage>
        <taxon>Eukaryota</taxon>
        <taxon>Metazoa</taxon>
        <taxon>Chordata</taxon>
        <taxon>Craniata</taxon>
        <taxon>Vertebrata</taxon>
        <taxon>Euteleostomi</taxon>
        <taxon>Actinopterygii</taxon>
        <taxon>Neopterygii</taxon>
        <taxon>Teleostei</taxon>
        <taxon>Neoteleostei</taxon>
        <taxon>Acanthomorphata</taxon>
        <taxon>Carangaria</taxon>
        <taxon>Carangaria incertae sedis</taxon>
        <taxon>Centropomidae</taxon>
        <taxon>Lates</taxon>
    </lineage>
</organism>
<dbReference type="PROSITE" id="PS50228">
    <property type="entry name" value="SUEL_LECTIN"/>
    <property type="match status" value="2"/>
</dbReference>
<dbReference type="STRING" id="8187.ENSLCAP00010037184"/>